<name>A0A6J7PKA5_9ZZZZ</name>
<accession>A0A6J7PKA5</accession>
<dbReference type="EMBL" id="CAFBON010000272">
    <property type="protein sequence ID" value="CAB5005876.1"/>
    <property type="molecule type" value="Genomic_DNA"/>
</dbReference>
<protein>
    <submittedName>
        <fullName evidence="1">Unannotated protein</fullName>
    </submittedName>
</protein>
<gene>
    <name evidence="1" type="ORF">UFOPK3954_02043</name>
</gene>
<reference evidence="1" key="1">
    <citation type="submission" date="2020-05" db="EMBL/GenBank/DDBJ databases">
        <authorList>
            <person name="Chiriac C."/>
            <person name="Salcher M."/>
            <person name="Ghai R."/>
            <person name="Kavagutti S V."/>
        </authorList>
    </citation>
    <scope>NUCLEOTIDE SEQUENCE</scope>
</reference>
<sequence>MDILRVFESFSNPSADHKLVVTIGKSISRHCFSINNKIFFDILKTYLQKNGWYLNTQRLSKKYYHRNRFLESITVKEPSVVADFDVPVTQTATLYEIEQDQTKKFRGTYFDIFCQQTSTKVIEDMTEFTGHSHLVFSEIQEEVSVFKKTNSSLDVIFSVNKEKEPYVFSVRIEIFSMNELEKEEFLELFEIVELAMSKYKKTDKTISSAFQVA</sequence>
<proteinExistence type="predicted"/>
<organism evidence="1">
    <name type="scientific">freshwater metagenome</name>
    <dbReference type="NCBI Taxonomy" id="449393"/>
    <lineage>
        <taxon>unclassified sequences</taxon>
        <taxon>metagenomes</taxon>
        <taxon>ecological metagenomes</taxon>
    </lineage>
</organism>
<evidence type="ECO:0000313" key="1">
    <source>
        <dbReference type="EMBL" id="CAB5005876.1"/>
    </source>
</evidence>
<dbReference type="AlphaFoldDB" id="A0A6J7PKA5"/>